<gene>
    <name evidence="3" type="ORF">CGI_10004312</name>
</gene>
<evidence type="ECO:0000313" key="3">
    <source>
        <dbReference type="EMBL" id="EKC27278.1"/>
    </source>
</evidence>
<name>K1Q022_MAGGI</name>
<organism evidence="3">
    <name type="scientific">Magallana gigas</name>
    <name type="common">Pacific oyster</name>
    <name type="synonym">Crassostrea gigas</name>
    <dbReference type="NCBI Taxonomy" id="29159"/>
    <lineage>
        <taxon>Eukaryota</taxon>
        <taxon>Metazoa</taxon>
        <taxon>Spiralia</taxon>
        <taxon>Lophotrochozoa</taxon>
        <taxon>Mollusca</taxon>
        <taxon>Bivalvia</taxon>
        <taxon>Autobranchia</taxon>
        <taxon>Pteriomorphia</taxon>
        <taxon>Ostreida</taxon>
        <taxon>Ostreoidea</taxon>
        <taxon>Ostreidae</taxon>
        <taxon>Magallana</taxon>
    </lineage>
</organism>
<dbReference type="HOGENOM" id="CLU_2529625_0_0_1"/>
<proteinExistence type="predicted"/>
<dbReference type="Proteomes" id="UP000005408">
    <property type="component" value="Unassembled WGS sequence"/>
</dbReference>
<feature type="chain" id="PRO_5042455683" evidence="2">
    <location>
        <begin position="21"/>
        <end position="84"/>
    </location>
</feature>
<evidence type="ECO:0000256" key="1">
    <source>
        <dbReference type="SAM" id="Phobius"/>
    </source>
</evidence>
<dbReference type="EnsemblMetazoa" id="G35500.1">
    <property type="protein sequence ID" value="G35500.1:cds"/>
    <property type="gene ID" value="G35500"/>
</dbReference>
<keyword evidence="5" id="KW-1185">Reference proteome</keyword>
<protein>
    <submittedName>
        <fullName evidence="3 4">Uncharacterized protein</fullName>
    </submittedName>
</protein>
<accession>K1Q022</accession>
<feature type="signal peptide" evidence="2">
    <location>
        <begin position="1"/>
        <end position="20"/>
    </location>
</feature>
<keyword evidence="1" id="KW-0812">Transmembrane</keyword>
<feature type="transmembrane region" description="Helical" evidence="1">
    <location>
        <begin position="44"/>
        <end position="64"/>
    </location>
</feature>
<evidence type="ECO:0000313" key="5">
    <source>
        <dbReference type="Proteomes" id="UP000005408"/>
    </source>
</evidence>
<evidence type="ECO:0000256" key="2">
    <source>
        <dbReference type="SAM" id="SignalP"/>
    </source>
</evidence>
<keyword evidence="1" id="KW-1133">Transmembrane helix</keyword>
<evidence type="ECO:0000313" key="4">
    <source>
        <dbReference type="EnsemblMetazoa" id="G35500.1:cds"/>
    </source>
</evidence>
<sequence length="84" mass="9887">MCSSRLYTIGILLFCCLVNGKQQNGGVERFPVKKNMPAFCEFYALMSVTSCNNFLMSGWIRIYYRKLQENMTNMRLIQDLRRTE</sequence>
<keyword evidence="1" id="KW-0472">Membrane</keyword>
<dbReference type="AlphaFoldDB" id="K1Q022"/>
<keyword evidence="2" id="KW-0732">Signal</keyword>
<dbReference type="EMBL" id="JH817224">
    <property type="protein sequence ID" value="EKC27278.1"/>
    <property type="molecule type" value="Genomic_DNA"/>
</dbReference>
<reference evidence="3" key="1">
    <citation type="journal article" date="2012" name="Nature">
        <title>The oyster genome reveals stress adaptation and complexity of shell formation.</title>
        <authorList>
            <person name="Zhang G."/>
            <person name="Fang X."/>
            <person name="Guo X."/>
            <person name="Li L."/>
            <person name="Luo R."/>
            <person name="Xu F."/>
            <person name="Yang P."/>
            <person name="Zhang L."/>
            <person name="Wang X."/>
            <person name="Qi H."/>
            <person name="Xiong Z."/>
            <person name="Que H."/>
            <person name="Xie Y."/>
            <person name="Holland P.W."/>
            <person name="Paps J."/>
            <person name="Zhu Y."/>
            <person name="Wu F."/>
            <person name="Chen Y."/>
            <person name="Wang J."/>
            <person name="Peng C."/>
            <person name="Meng J."/>
            <person name="Yang L."/>
            <person name="Liu J."/>
            <person name="Wen B."/>
            <person name="Zhang N."/>
            <person name="Huang Z."/>
            <person name="Zhu Q."/>
            <person name="Feng Y."/>
            <person name="Mount A."/>
            <person name="Hedgecock D."/>
            <person name="Xu Z."/>
            <person name="Liu Y."/>
            <person name="Domazet-Loso T."/>
            <person name="Du Y."/>
            <person name="Sun X."/>
            <person name="Zhang S."/>
            <person name="Liu B."/>
            <person name="Cheng P."/>
            <person name="Jiang X."/>
            <person name="Li J."/>
            <person name="Fan D."/>
            <person name="Wang W."/>
            <person name="Fu W."/>
            <person name="Wang T."/>
            <person name="Wang B."/>
            <person name="Zhang J."/>
            <person name="Peng Z."/>
            <person name="Li Y."/>
            <person name="Li N."/>
            <person name="Wang J."/>
            <person name="Chen M."/>
            <person name="He Y."/>
            <person name="Tan F."/>
            <person name="Song X."/>
            <person name="Zheng Q."/>
            <person name="Huang R."/>
            <person name="Yang H."/>
            <person name="Du X."/>
            <person name="Chen L."/>
            <person name="Yang M."/>
            <person name="Gaffney P.M."/>
            <person name="Wang S."/>
            <person name="Luo L."/>
            <person name="She Z."/>
            <person name="Ming Y."/>
            <person name="Huang W."/>
            <person name="Zhang S."/>
            <person name="Huang B."/>
            <person name="Zhang Y."/>
            <person name="Qu T."/>
            <person name="Ni P."/>
            <person name="Miao G."/>
            <person name="Wang J."/>
            <person name="Wang Q."/>
            <person name="Steinberg C.E."/>
            <person name="Wang H."/>
            <person name="Li N."/>
            <person name="Qian L."/>
            <person name="Zhang G."/>
            <person name="Li Y."/>
            <person name="Yang H."/>
            <person name="Liu X."/>
            <person name="Wang J."/>
            <person name="Yin Y."/>
            <person name="Wang J."/>
        </authorList>
    </citation>
    <scope>NUCLEOTIDE SEQUENCE [LARGE SCALE GENOMIC DNA]</scope>
    <source>
        <strain evidence="3">05x7-T-G4-1.051#20</strain>
    </source>
</reference>
<reference evidence="4" key="2">
    <citation type="submission" date="2022-08" db="UniProtKB">
        <authorList>
            <consortium name="EnsemblMetazoa"/>
        </authorList>
    </citation>
    <scope>IDENTIFICATION</scope>
    <source>
        <strain evidence="4">05x7-T-G4-1.051#20</strain>
    </source>
</reference>